<dbReference type="InterPro" id="IPR036291">
    <property type="entry name" value="NAD(P)-bd_dom_sf"/>
</dbReference>
<comment type="similarity">
    <text evidence="1 3">Belongs to the D-isomer specific 2-hydroxyacid dehydrogenase family.</text>
</comment>
<feature type="domain" description="D-isomer specific 2-hydroxyacid dehydrogenase NAD-binding" evidence="5">
    <location>
        <begin position="109"/>
        <end position="280"/>
    </location>
</feature>
<evidence type="ECO:0000256" key="3">
    <source>
        <dbReference type="RuleBase" id="RU003719"/>
    </source>
</evidence>
<proteinExistence type="inferred from homology"/>
<evidence type="ECO:0000259" key="4">
    <source>
        <dbReference type="Pfam" id="PF00389"/>
    </source>
</evidence>
<evidence type="ECO:0000259" key="5">
    <source>
        <dbReference type="Pfam" id="PF02826"/>
    </source>
</evidence>
<evidence type="ECO:0000313" key="7">
    <source>
        <dbReference type="Proteomes" id="UP000756132"/>
    </source>
</evidence>
<dbReference type="SUPFAM" id="SSF51735">
    <property type="entry name" value="NAD(P)-binding Rossmann-fold domains"/>
    <property type="match status" value="1"/>
</dbReference>
<dbReference type="SUPFAM" id="SSF52283">
    <property type="entry name" value="Formate/glycerate dehydrogenase catalytic domain-like"/>
    <property type="match status" value="1"/>
</dbReference>
<dbReference type="Gene3D" id="3.40.50.720">
    <property type="entry name" value="NAD(P)-binding Rossmann-like Domain"/>
    <property type="match status" value="2"/>
</dbReference>
<dbReference type="Pfam" id="PF00389">
    <property type="entry name" value="2-Hacid_dh"/>
    <property type="match status" value="1"/>
</dbReference>
<dbReference type="PANTHER" id="PTHR10996">
    <property type="entry name" value="2-HYDROXYACID DEHYDROGENASE-RELATED"/>
    <property type="match status" value="1"/>
</dbReference>
<keyword evidence="2 3" id="KW-0560">Oxidoreductase</keyword>
<dbReference type="Proteomes" id="UP000756132">
    <property type="component" value="Chromosome 5"/>
</dbReference>
<evidence type="ECO:0000256" key="1">
    <source>
        <dbReference type="ARBA" id="ARBA00005854"/>
    </source>
</evidence>
<dbReference type="AlphaFoldDB" id="A0A9Q8LJ46"/>
<name>A0A9Q8LJ46_PASFU</name>
<dbReference type="EMBL" id="CP090167">
    <property type="protein sequence ID" value="UJO18342.1"/>
    <property type="molecule type" value="Genomic_DNA"/>
</dbReference>
<dbReference type="OrthoDB" id="9991913at2759"/>
<evidence type="ECO:0000313" key="6">
    <source>
        <dbReference type="EMBL" id="UJO18342.1"/>
    </source>
</evidence>
<dbReference type="GO" id="GO:0016618">
    <property type="term" value="F:hydroxypyruvate reductase [NAD(P)H] activity"/>
    <property type="evidence" value="ECO:0007669"/>
    <property type="project" value="TreeGrafter"/>
</dbReference>
<organism evidence="6 7">
    <name type="scientific">Passalora fulva</name>
    <name type="common">Tomato leaf mold</name>
    <name type="synonym">Cladosporium fulvum</name>
    <dbReference type="NCBI Taxonomy" id="5499"/>
    <lineage>
        <taxon>Eukaryota</taxon>
        <taxon>Fungi</taxon>
        <taxon>Dikarya</taxon>
        <taxon>Ascomycota</taxon>
        <taxon>Pezizomycotina</taxon>
        <taxon>Dothideomycetes</taxon>
        <taxon>Dothideomycetidae</taxon>
        <taxon>Mycosphaerellales</taxon>
        <taxon>Mycosphaerellaceae</taxon>
        <taxon>Fulvia</taxon>
    </lineage>
</organism>
<dbReference type="GO" id="GO:0005829">
    <property type="term" value="C:cytosol"/>
    <property type="evidence" value="ECO:0007669"/>
    <property type="project" value="TreeGrafter"/>
</dbReference>
<dbReference type="RefSeq" id="XP_047762708.1">
    <property type="nucleotide sequence ID" value="XM_047905469.1"/>
</dbReference>
<feature type="domain" description="D-isomer specific 2-hydroxyacid dehydrogenase catalytic" evidence="4">
    <location>
        <begin position="40"/>
        <end position="302"/>
    </location>
</feature>
<gene>
    <name evidence="6" type="ORF">CLAFUR5_06321</name>
</gene>
<dbReference type="GeneID" id="71986199"/>
<keyword evidence="7" id="KW-1185">Reference proteome</keyword>
<dbReference type="InterPro" id="IPR006139">
    <property type="entry name" value="D-isomer_2_OHA_DH_cat_dom"/>
</dbReference>
<dbReference type="InterPro" id="IPR050223">
    <property type="entry name" value="D-isomer_2-hydroxyacid_DH"/>
</dbReference>
<sequence length="315" mass="34553">MVGSRECLRNNYPFPLKQFSEGDRHKFIHFIRSDQASDCVAICRSNQYTHLTGKLDAEVLDSLRKSLKHVCNIGSGVDSIDVEACKIRGIQVSNTPALAAEAVAETVIFLIFGALRRVAVPLRTARKGQWQDDCPTGTLMSNKTIGLVGSGETASAVASRALAFGMKVQYCTRTESSPSLPGCTRIDFAELLRSSDIISLHVPLSPETRHILSKAEFEVMKPGVTIINTARGGVVDNQALLDAVREEKVWGVGLDVYDEEPHIPAEVREDERFFILPHVATKTHEIRGAMERVMIENLKAGVLRDGCDGVLQNPV</sequence>
<reference evidence="6" key="1">
    <citation type="submission" date="2021-12" db="EMBL/GenBank/DDBJ databases">
        <authorList>
            <person name="Zaccaron A."/>
            <person name="Stergiopoulos I."/>
        </authorList>
    </citation>
    <scope>NUCLEOTIDE SEQUENCE</scope>
    <source>
        <strain evidence="6">Race5_Kim</strain>
    </source>
</reference>
<protein>
    <submittedName>
        <fullName evidence="6">2-hydroxyacid dehydrogenase</fullName>
    </submittedName>
</protein>
<dbReference type="InterPro" id="IPR029753">
    <property type="entry name" value="D-isomer_DH_CS"/>
</dbReference>
<dbReference type="GO" id="GO:0051287">
    <property type="term" value="F:NAD binding"/>
    <property type="evidence" value="ECO:0007669"/>
    <property type="project" value="InterPro"/>
</dbReference>
<accession>A0A9Q8LJ46</accession>
<dbReference type="KEGG" id="ffu:CLAFUR5_06321"/>
<dbReference type="Pfam" id="PF02826">
    <property type="entry name" value="2-Hacid_dh_C"/>
    <property type="match status" value="1"/>
</dbReference>
<dbReference type="PANTHER" id="PTHR10996:SF257">
    <property type="entry name" value="GLYOXYLATE REDUCTASE 1"/>
    <property type="match status" value="1"/>
</dbReference>
<evidence type="ECO:0000256" key="2">
    <source>
        <dbReference type="ARBA" id="ARBA00023002"/>
    </source>
</evidence>
<dbReference type="InterPro" id="IPR006140">
    <property type="entry name" value="D-isomer_DH_NAD-bd"/>
</dbReference>
<dbReference type="PROSITE" id="PS00670">
    <property type="entry name" value="D_2_HYDROXYACID_DH_2"/>
    <property type="match status" value="1"/>
</dbReference>
<dbReference type="GO" id="GO:0030267">
    <property type="term" value="F:glyoxylate reductase (NADPH) activity"/>
    <property type="evidence" value="ECO:0007669"/>
    <property type="project" value="TreeGrafter"/>
</dbReference>
<reference evidence="6" key="2">
    <citation type="journal article" date="2022" name="Microb. Genom.">
        <title>A chromosome-scale genome assembly of the tomato pathogen Cladosporium fulvum reveals a compartmentalized genome architecture and the presence of a dispensable chromosome.</title>
        <authorList>
            <person name="Zaccaron A.Z."/>
            <person name="Chen L.H."/>
            <person name="Samaras A."/>
            <person name="Stergiopoulos I."/>
        </authorList>
    </citation>
    <scope>NUCLEOTIDE SEQUENCE</scope>
    <source>
        <strain evidence="6">Race5_Kim</strain>
    </source>
</reference>